<proteinExistence type="predicted"/>
<organism evidence="1 2">
    <name type="scientific">Metabacillus halosaccharovorans</name>
    <dbReference type="NCBI Taxonomy" id="930124"/>
    <lineage>
        <taxon>Bacteria</taxon>
        <taxon>Bacillati</taxon>
        <taxon>Bacillota</taxon>
        <taxon>Bacilli</taxon>
        <taxon>Bacillales</taxon>
        <taxon>Bacillaceae</taxon>
        <taxon>Metabacillus</taxon>
    </lineage>
</organism>
<dbReference type="InterPro" id="IPR022551">
    <property type="entry name" value="BrxC"/>
</dbReference>
<comment type="caution">
    <text evidence="1">The sequence shown here is derived from an EMBL/GenBank/DDBJ whole genome shotgun (WGS) entry which is preliminary data.</text>
</comment>
<dbReference type="SUPFAM" id="SSF52833">
    <property type="entry name" value="Thioredoxin-like"/>
    <property type="match status" value="1"/>
</dbReference>
<keyword evidence="2" id="KW-1185">Reference proteome</keyword>
<sequence>MSNQVIESIEQFEGLVQKHDEFLFVKNSLTCPISQAAFDEYQEFTEIHKDYPSYHLHVQEARDLSNYIAETYGVKHESPQALVFRGNEVAWNASHWKITYDALKQEIVG</sequence>
<accession>A0ABT3DQG9</accession>
<dbReference type="EMBL" id="JAOYEY010000052">
    <property type="protein sequence ID" value="MCV9888882.1"/>
    <property type="molecule type" value="Genomic_DNA"/>
</dbReference>
<dbReference type="Pfam" id="PF11009">
    <property type="entry name" value="BrxC"/>
    <property type="match status" value="1"/>
</dbReference>
<evidence type="ECO:0000313" key="2">
    <source>
        <dbReference type="Proteomes" id="UP001526147"/>
    </source>
</evidence>
<reference evidence="1 2" key="1">
    <citation type="submission" date="2022-10" db="EMBL/GenBank/DDBJ databases">
        <title>Draft genome assembly of moderately radiation resistant bacterium Metabacillus halosaccharovorans.</title>
        <authorList>
            <person name="Pal S."/>
            <person name="Gopinathan A."/>
        </authorList>
    </citation>
    <scope>NUCLEOTIDE SEQUENCE [LARGE SCALE GENOMIC DNA]</scope>
    <source>
        <strain evidence="1 2">VITHBRA001</strain>
    </source>
</reference>
<name>A0ABT3DQG9_9BACI</name>
<dbReference type="Proteomes" id="UP001526147">
    <property type="component" value="Unassembled WGS sequence"/>
</dbReference>
<dbReference type="InterPro" id="IPR036249">
    <property type="entry name" value="Thioredoxin-like_sf"/>
</dbReference>
<dbReference type="NCBIfam" id="TIGR04019">
    <property type="entry name" value="B_thiol_YtxJ"/>
    <property type="match status" value="1"/>
</dbReference>
<dbReference type="Gene3D" id="3.40.30.10">
    <property type="entry name" value="Glutaredoxin"/>
    <property type="match status" value="1"/>
</dbReference>
<protein>
    <submittedName>
        <fullName evidence="1">Bacillithiol system redox-active protein YtxJ</fullName>
    </submittedName>
</protein>
<gene>
    <name evidence="1" type="primary">ytxJ</name>
    <name evidence="1" type="ORF">OIH86_24810</name>
</gene>
<dbReference type="RefSeq" id="WP_264144901.1">
    <property type="nucleotide sequence ID" value="NZ_JAOYEY010000052.1"/>
</dbReference>
<evidence type="ECO:0000313" key="1">
    <source>
        <dbReference type="EMBL" id="MCV9888882.1"/>
    </source>
</evidence>